<keyword evidence="9" id="KW-1185">Reference proteome</keyword>
<dbReference type="InterPro" id="IPR019775">
    <property type="entry name" value="WD40_repeat_CS"/>
</dbReference>
<evidence type="ECO:0000256" key="4">
    <source>
        <dbReference type="SAM" id="MobiDB-lite"/>
    </source>
</evidence>
<dbReference type="Gene3D" id="2.130.10.10">
    <property type="entry name" value="YVTN repeat-like/Quinoprotein amine dehydrogenase"/>
    <property type="match status" value="1"/>
</dbReference>
<dbReference type="Pfam" id="PF00400">
    <property type="entry name" value="WD40"/>
    <property type="match status" value="6"/>
</dbReference>
<feature type="domain" description="PXA" evidence="7">
    <location>
        <begin position="119"/>
        <end position="301"/>
    </location>
</feature>
<feature type="compositionally biased region" description="Polar residues" evidence="4">
    <location>
        <begin position="337"/>
        <end position="358"/>
    </location>
</feature>
<feature type="region of interest" description="Disordered" evidence="4">
    <location>
        <begin position="647"/>
        <end position="677"/>
    </location>
</feature>
<feature type="compositionally biased region" description="Polar residues" evidence="4">
    <location>
        <begin position="311"/>
        <end position="324"/>
    </location>
</feature>
<dbReference type="AlphaFoldDB" id="A0A9J6DN13"/>
<evidence type="ECO:0000313" key="9">
    <source>
        <dbReference type="Proteomes" id="UP000821866"/>
    </source>
</evidence>
<feature type="compositionally biased region" description="Polar residues" evidence="4">
    <location>
        <begin position="657"/>
        <end position="672"/>
    </location>
</feature>
<protein>
    <recommendedName>
        <fullName evidence="10">Sorting nexin-19</fullName>
    </recommendedName>
</protein>
<evidence type="ECO:0000256" key="2">
    <source>
        <dbReference type="ARBA" id="ARBA00022737"/>
    </source>
</evidence>
<dbReference type="GO" id="GO:0035091">
    <property type="term" value="F:phosphatidylinositol binding"/>
    <property type="evidence" value="ECO:0007669"/>
    <property type="project" value="InterPro"/>
</dbReference>
<evidence type="ECO:0000256" key="1">
    <source>
        <dbReference type="ARBA" id="ARBA00022574"/>
    </source>
</evidence>
<organism evidence="8 9">
    <name type="scientific">Rhipicephalus microplus</name>
    <name type="common">Cattle tick</name>
    <name type="synonym">Boophilus microplus</name>
    <dbReference type="NCBI Taxonomy" id="6941"/>
    <lineage>
        <taxon>Eukaryota</taxon>
        <taxon>Metazoa</taxon>
        <taxon>Ecdysozoa</taxon>
        <taxon>Arthropoda</taxon>
        <taxon>Chelicerata</taxon>
        <taxon>Arachnida</taxon>
        <taxon>Acari</taxon>
        <taxon>Parasitiformes</taxon>
        <taxon>Ixodida</taxon>
        <taxon>Ixodoidea</taxon>
        <taxon>Ixodidae</taxon>
        <taxon>Rhipicephalinae</taxon>
        <taxon>Rhipicephalus</taxon>
        <taxon>Boophilus</taxon>
    </lineage>
</organism>
<dbReference type="PROSITE" id="PS51207">
    <property type="entry name" value="PXA"/>
    <property type="match status" value="1"/>
</dbReference>
<dbReference type="PROSITE" id="PS00678">
    <property type="entry name" value="WD_REPEATS_1"/>
    <property type="match status" value="1"/>
</dbReference>
<keyword evidence="2" id="KW-0677">Repeat</keyword>
<dbReference type="SUPFAM" id="SSF50978">
    <property type="entry name" value="WD40 repeat-like"/>
    <property type="match status" value="1"/>
</dbReference>
<feature type="repeat" description="WD" evidence="3">
    <location>
        <begin position="1015"/>
        <end position="1050"/>
    </location>
</feature>
<dbReference type="Pfam" id="PF02194">
    <property type="entry name" value="PXA"/>
    <property type="match status" value="1"/>
</dbReference>
<dbReference type="PROSITE" id="PS50195">
    <property type="entry name" value="PX"/>
    <property type="match status" value="1"/>
</dbReference>
<dbReference type="PROSITE" id="PS50294">
    <property type="entry name" value="WD_REPEATS_REGION"/>
    <property type="match status" value="4"/>
</dbReference>
<name>A0A9J6DN13_RHIMP</name>
<evidence type="ECO:0000256" key="3">
    <source>
        <dbReference type="PROSITE-ProRule" id="PRU00221"/>
    </source>
</evidence>
<dbReference type="InterPro" id="IPR015943">
    <property type="entry name" value="WD40/YVTN_repeat-like_dom_sf"/>
</dbReference>
<feature type="repeat" description="WD" evidence="3">
    <location>
        <begin position="973"/>
        <end position="1014"/>
    </location>
</feature>
<dbReference type="CDD" id="cd00200">
    <property type="entry name" value="WD40"/>
    <property type="match status" value="1"/>
</dbReference>
<evidence type="ECO:0008006" key="10">
    <source>
        <dbReference type="Google" id="ProtNLM"/>
    </source>
</evidence>
<dbReference type="PROSITE" id="PS50082">
    <property type="entry name" value="WD_REPEATS_2"/>
    <property type="match status" value="5"/>
</dbReference>
<dbReference type="InterPro" id="IPR003114">
    <property type="entry name" value="Phox_assoc"/>
</dbReference>
<accession>A0A9J6DN13</accession>
<evidence type="ECO:0000256" key="5">
    <source>
        <dbReference type="SAM" id="SignalP"/>
    </source>
</evidence>
<dbReference type="InterPro" id="IPR001680">
    <property type="entry name" value="WD40_rpt"/>
</dbReference>
<gene>
    <name evidence="8" type="ORF">HPB51_011669</name>
</gene>
<dbReference type="EMBL" id="JABSTU010000008">
    <property type="protein sequence ID" value="KAH8023226.1"/>
    <property type="molecule type" value="Genomic_DNA"/>
</dbReference>
<dbReference type="PANTHER" id="PTHR19848:SF8">
    <property type="entry name" value="F-BOX AND WD REPEAT DOMAIN CONTAINING 7"/>
    <property type="match status" value="1"/>
</dbReference>
<evidence type="ECO:0000313" key="8">
    <source>
        <dbReference type="EMBL" id="KAH8023226.1"/>
    </source>
</evidence>
<feature type="repeat" description="WD" evidence="3">
    <location>
        <begin position="931"/>
        <end position="972"/>
    </location>
</feature>
<evidence type="ECO:0000259" key="7">
    <source>
        <dbReference type="PROSITE" id="PS51207"/>
    </source>
</evidence>
<feature type="repeat" description="WD" evidence="3">
    <location>
        <begin position="805"/>
        <end position="846"/>
    </location>
</feature>
<comment type="caution">
    <text evidence="8">The sequence shown here is derived from an EMBL/GenBank/DDBJ whole genome shotgun (WGS) entry which is preliminary data.</text>
</comment>
<feature type="repeat" description="WD" evidence="3">
    <location>
        <begin position="898"/>
        <end position="930"/>
    </location>
</feature>
<feature type="chain" id="PRO_5039938192" description="Sorting nexin-19" evidence="5">
    <location>
        <begin position="21"/>
        <end position="1050"/>
    </location>
</feature>
<reference evidence="8" key="2">
    <citation type="submission" date="2021-09" db="EMBL/GenBank/DDBJ databases">
        <authorList>
            <person name="Jia N."/>
            <person name="Wang J."/>
            <person name="Shi W."/>
            <person name="Du L."/>
            <person name="Sun Y."/>
            <person name="Zhan W."/>
            <person name="Jiang J."/>
            <person name="Wang Q."/>
            <person name="Zhang B."/>
            <person name="Ji P."/>
            <person name="Sakyi L.B."/>
            <person name="Cui X."/>
            <person name="Yuan T."/>
            <person name="Jiang B."/>
            <person name="Yang W."/>
            <person name="Lam T.T.-Y."/>
            <person name="Chang Q."/>
            <person name="Ding S."/>
            <person name="Wang X."/>
            <person name="Zhu J."/>
            <person name="Ruan X."/>
            <person name="Zhao L."/>
            <person name="Wei J."/>
            <person name="Que T."/>
            <person name="Du C."/>
            <person name="Cheng J."/>
            <person name="Dai P."/>
            <person name="Han X."/>
            <person name="Huang E."/>
            <person name="Gao Y."/>
            <person name="Liu J."/>
            <person name="Shao H."/>
            <person name="Ye R."/>
            <person name="Li L."/>
            <person name="Wei W."/>
            <person name="Wang X."/>
            <person name="Wang C."/>
            <person name="Huo Q."/>
            <person name="Li W."/>
            <person name="Guo W."/>
            <person name="Chen H."/>
            <person name="Chen S."/>
            <person name="Zhou L."/>
            <person name="Zhou L."/>
            <person name="Ni X."/>
            <person name="Tian J."/>
            <person name="Zhou Y."/>
            <person name="Sheng Y."/>
            <person name="Liu T."/>
            <person name="Pan Y."/>
            <person name="Xia L."/>
            <person name="Li J."/>
            <person name="Zhao F."/>
            <person name="Cao W."/>
        </authorList>
    </citation>
    <scope>NUCLEOTIDE SEQUENCE</scope>
    <source>
        <strain evidence="8">Rmic-2018</strain>
        <tissue evidence="8">Larvae</tissue>
    </source>
</reference>
<dbReference type="Pfam" id="PF00787">
    <property type="entry name" value="PX"/>
    <property type="match status" value="1"/>
</dbReference>
<dbReference type="InterPro" id="IPR036871">
    <property type="entry name" value="PX_dom_sf"/>
</dbReference>
<dbReference type="SUPFAM" id="SSF64268">
    <property type="entry name" value="PX domain"/>
    <property type="match status" value="1"/>
</dbReference>
<dbReference type="PANTHER" id="PTHR19848">
    <property type="entry name" value="WD40 REPEAT PROTEIN"/>
    <property type="match status" value="1"/>
</dbReference>
<sequence>MLSTLFSLVVLVLGLMLCHKWNPFFGSVVCSIIAFYGIKKVLQGKLDSVIEKFSGRSATKCRLPENAFILPDSAVKFVSHLYSVLSGQETSSTESQIGPTCLTLSSRGEDGDAERRCPPDYVTAEVKAFVDNIKTHYIDSWYAAVSSNQDFPRELEYIIEDVLRALYLRLSSLDVCSLLEKMLPVAQAHYRKYRACLVAVERTKRNSCDESCEAMRREAIKRRFSFKHIAFESEASEQQYLRGVTSVLVKLIEPPHLLASPATNALVVDILTNNVLARGVDLLCTPEWLNWVLLFLLSMEEDAEILSMNNSGMADQHSDQSSVECGNGDCPCKAKQEPSSTGARTTAESANTDRSSSVKQDEQSMLPYRESSLSSLGSAKGSEYLTLPAVYVGTQDCSIKIFSANDIEKAVEAEVFLGSLVFSDIGIIRTESRSVPGKGVHTVYCIRYEVRKHSDDSAAPSTEVCKVWRRFREFLELQGSLESNPLLRKHLKGIRGPSRGLGSMLSDKKNVQERLVFLQNYLKFLCSREAIVNSKEFHKFLDFSDDAEEQQATPMRRQTSSSRLDRVLKQGVKSTLELLKTALPGDDHSSLSPLSPLEGSMVLMSDYLPSDLEYSFAEENQCQQLQQCMFNFIDNFDQASSPEFSPPLTPSFLSLPQDRSPSTASYKSTQEVPTPEVHFPPMEADIVPLWRGNVPQTPMERVVESLHINIPLFASVVDLVADSLEDGHACKSAKLVLFVELLMGRALETSLRDQLTELFGVANCTFYLHRLHEQLWAPKSLHGYLERHSLPGVCDDEKLVLQHIFEGHALGVFSVDVSHDGKVAASSSLDSNIKLWDLETGEEKKNIDAGPVDAWSVTFSPDSRFLASGSHSGKINLYGIESCKLESSLDTTGKFTLSIAFSPDGKYIASGAIDGIINVFDISTGKLVHTLEGHAMPIRSLTFSPDSQMLVTASDDCHIKVYDVQHAGLVTTLSGHGSWVLHVTFCSDNTHFASSSSDRTVKVWDLPAKECVHTFSEHTDQVWCTKYNTMGNRLVSVSEDKSIYIYDCPL</sequence>
<dbReference type="InterPro" id="IPR001683">
    <property type="entry name" value="PX_dom"/>
</dbReference>
<dbReference type="InterPro" id="IPR036322">
    <property type="entry name" value="WD40_repeat_dom_sf"/>
</dbReference>
<keyword evidence="5" id="KW-0732">Signal</keyword>
<feature type="domain" description="PX" evidence="6">
    <location>
        <begin position="422"/>
        <end position="548"/>
    </location>
</feature>
<dbReference type="Gene3D" id="3.30.1520.10">
    <property type="entry name" value="Phox-like domain"/>
    <property type="match status" value="1"/>
</dbReference>
<dbReference type="Proteomes" id="UP000821866">
    <property type="component" value="Chromosome 6"/>
</dbReference>
<dbReference type="SMART" id="SM00320">
    <property type="entry name" value="WD40"/>
    <property type="match status" value="6"/>
</dbReference>
<dbReference type="SMART" id="SM00313">
    <property type="entry name" value="PXA"/>
    <property type="match status" value="1"/>
</dbReference>
<keyword evidence="1 3" id="KW-0853">WD repeat</keyword>
<evidence type="ECO:0000259" key="6">
    <source>
        <dbReference type="PROSITE" id="PS50195"/>
    </source>
</evidence>
<reference evidence="8" key="1">
    <citation type="journal article" date="2020" name="Cell">
        <title>Large-Scale Comparative Analyses of Tick Genomes Elucidate Their Genetic Diversity and Vector Capacities.</title>
        <authorList>
            <consortium name="Tick Genome and Microbiome Consortium (TIGMIC)"/>
            <person name="Jia N."/>
            <person name="Wang J."/>
            <person name="Shi W."/>
            <person name="Du L."/>
            <person name="Sun Y."/>
            <person name="Zhan W."/>
            <person name="Jiang J.F."/>
            <person name="Wang Q."/>
            <person name="Zhang B."/>
            <person name="Ji P."/>
            <person name="Bell-Sakyi L."/>
            <person name="Cui X.M."/>
            <person name="Yuan T.T."/>
            <person name="Jiang B.G."/>
            <person name="Yang W.F."/>
            <person name="Lam T.T."/>
            <person name="Chang Q.C."/>
            <person name="Ding S.J."/>
            <person name="Wang X.J."/>
            <person name="Zhu J.G."/>
            <person name="Ruan X.D."/>
            <person name="Zhao L."/>
            <person name="Wei J.T."/>
            <person name="Ye R.Z."/>
            <person name="Que T.C."/>
            <person name="Du C.H."/>
            <person name="Zhou Y.H."/>
            <person name="Cheng J.X."/>
            <person name="Dai P.F."/>
            <person name="Guo W.B."/>
            <person name="Han X.H."/>
            <person name="Huang E.J."/>
            <person name="Li L.F."/>
            <person name="Wei W."/>
            <person name="Gao Y.C."/>
            <person name="Liu J.Z."/>
            <person name="Shao H.Z."/>
            <person name="Wang X."/>
            <person name="Wang C.C."/>
            <person name="Yang T.C."/>
            <person name="Huo Q.B."/>
            <person name="Li W."/>
            <person name="Chen H.Y."/>
            <person name="Chen S.E."/>
            <person name="Zhou L.G."/>
            <person name="Ni X.B."/>
            <person name="Tian J.H."/>
            <person name="Sheng Y."/>
            <person name="Liu T."/>
            <person name="Pan Y.S."/>
            <person name="Xia L.Y."/>
            <person name="Li J."/>
            <person name="Zhao F."/>
            <person name="Cao W.C."/>
        </authorList>
    </citation>
    <scope>NUCLEOTIDE SEQUENCE</scope>
    <source>
        <strain evidence="8">Rmic-2018</strain>
    </source>
</reference>
<proteinExistence type="predicted"/>
<dbReference type="VEuPathDB" id="VectorBase:LOC119171656"/>
<dbReference type="VEuPathDB" id="VectorBase:LOC119171655"/>
<feature type="region of interest" description="Disordered" evidence="4">
    <location>
        <begin position="311"/>
        <end position="366"/>
    </location>
</feature>
<dbReference type="SMART" id="SM00312">
    <property type="entry name" value="PX"/>
    <property type="match status" value="1"/>
</dbReference>
<feature type="signal peptide" evidence="5">
    <location>
        <begin position="1"/>
        <end position="20"/>
    </location>
</feature>